<keyword evidence="8 11" id="KW-0414">Isoprene biosynthesis</keyword>
<feature type="binding site" evidence="11">
    <location>
        <begin position="97"/>
        <end position="99"/>
    </location>
    <ligand>
        <name>substrate</name>
    </ligand>
</feature>
<dbReference type="SUPFAM" id="SSF51395">
    <property type="entry name" value="FMN-linked oxidoreductases"/>
    <property type="match status" value="1"/>
</dbReference>
<dbReference type="Gene3D" id="3.20.20.70">
    <property type="entry name" value="Aldolase class I"/>
    <property type="match status" value="1"/>
</dbReference>
<evidence type="ECO:0000256" key="11">
    <source>
        <dbReference type="HAMAP-Rule" id="MF_00354"/>
    </source>
</evidence>
<dbReference type="PANTHER" id="PTHR43665:SF1">
    <property type="entry name" value="ISOPENTENYL-DIPHOSPHATE DELTA-ISOMERASE"/>
    <property type="match status" value="1"/>
</dbReference>
<dbReference type="PIRSF" id="PIRSF003314">
    <property type="entry name" value="IPP_isomerase"/>
    <property type="match status" value="1"/>
</dbReference>
<evidence type="ECO:0000256" key="8">
    <source>
        <dbReference type="ARBA" id="ARBA00023229"/>
    </source>
</evidence>
<keyword evidence="14" id="KW-1185">Reference proteome</keyword>
<gene>
    <name evidence="11 13" type="primary">fni</name>
    <name evidence="13" type="ORF">GCM10011358_24220</name>
</gene>
<reference evidence="14" key="1">
    <citation type="journal article" date="2019" name="Int. J. Syst. Evol. Microbiol.">
        <title>The Global Catalogue of Microorganisms (GCM) 10K type strain sequencing project: providing services to taxonomists for standard genome sequencing and annotation.</title>
        <authorList>
            <consortium name="The Broad Institute Genomics Platform"/>
            <consortium name="The Broad Institute Genome Sequencing Center for Infectious Disease"/>
            <person name="Wu L."/>
            <person name="Ma J."/>
        </authorList>
    </citation>
    <scope>NUCLEOTIDE SEQUENCE [LARGE SCALE GENOMIC DNA]</scope>
    <source>
        <strain evidence="14">CGMCC 1.12922</strain>
    </source>
</reference>
<feature type="binding site" evidence="11">
    <location>
        <begin position="293"/>
        <end position="294"/>
    </location>
    <ligand>
        <name>FMN</name>
        <dbReference type="ChEBI" id="CHEBI:58210"/>
    </ligand>
</feature>
<dbReference type="HAMAP" id="MF_00354">
    <property type="entry name" value="Idi_2"/>
    <property type="match status" value="1"/>
</dbReference>
<comment type="subcellular location">
    <subcellularLocation>
        <location evidence="11">Cytoplasm</location>
    </subcellularLocation>
</comment>
<feature type="binding site" evidence="11">
    <location>
        <begin position="67"/>
        <end position="69"/>
    </location>
    <ligand>
        <name>FMN</name>
        <dbReference type="ChEBI" id="CHEBI:58210"/>
    </ligand>
</feature>
<comment type="similarity">
    <text evidence="11">Belongs to the IPP isomerase type 2 family.</text>
</comment>
<comment type="cofactor">
    <cofactor evidence="11">
        <name>Mg(2+)</name>
        <dbReference type="ChEBI" id="CHEBI:18420"/>
    </cofactor>
</comment>
<comment type="catalytic activity">
    <reaction evidence="11">
        <text>isopentenyl diphosphate = dimethylallyl diphosphate</text>
        <dbReference type="Rhea" id="RHEA:23284"/>
        <dbReference type="ChEBI" id="CHEBI:57623"/>
        <dbReference type="ChEBI" id="CHEBI:128769"/>
        <dbReference type="EC" id="5.3.3.2"/>
    </reaction>
</comment>
<evidence type="ECO:0000256" key="2">
    <source>
        <dbReference type="ARBA" id="ARBA00022490"/>
    </source>
</evidence>
<evidence type="ECO:0000259" key="12">
    <source>
        <dbReference type="Pfam" id="PF01070"/>
    </source>
</evidence>
<keyword evidence="3 11" id="KW-0285">Flavoprotein</keyword>
<comment type="subunit">
    <text evidence="10 11">Homooctamer. Dimer of tetramers.</text>
</comment>
<evidence type="ECO:0000256" key="3">
    <source>
        <dbReference type="ARBA" id="ARBA00022630"/>
    </source>
</evidence>
<feature type="binding site" evidence="11">
    <location>
        <position position="161"/>
    </location>
    <ligand>
        <name>substrate</name>
    </ligand>
</feature>
<feature type="binding site" evidence="11">
    <location>
        <position position="223"/>
    </location>
    <ligand>
        <name>FMN</name>
        <dbReference type="ChEBI" id="CHEBI:58210"/>
    </ligand>
</feature>
<proteinExistence type="inferred from homology"/>
<feature type="domain" description="FMN-dependent dehydrogenase" evidence="12">
    <location>
        <begin position="176"/>
        <end position="336"/>
    </location>
</feature>
<keyword evidence="9 11" id="KW-0413">Isomerase</keyword>
<comment type="caution">
    <text evidence="13">The sequence shown here is derived from an EMBL/GenBank/DDBJ whole genome shotgun (WGS) entry which is preliminary data.</text>
</comment>
<dbReference type="InterPro" id="IPR000262">
    <property type="entry name" value="FMN-dep_DH"/>
</dbReference>
<keyword evidence="7 11" id="KW-0521">NADP</keyword>
<evidence type="ECO:0000313" key="13">
    <source>
        <dbReference type="EMBL" id="GGD39438.1"/>
    </source>
</evidence>
<dbReference type="NCBIfam" id="TIGR02151">
    <property type="entry name" value="IPP_isom_2"/>
    <property type="match status" value="1"/>
</dbReference>
<keyword evidence="4 11" id="KW-0288">FMN</keyword>
<dbReference type="RefSeq" id="WP_188528089.1">
    <property type="nucleotide sequence ID" value="NZ_BMGI01000004.1"/>
</dbReference>
<dbReference type="Pfam" id="PF01070">
    <property type="entry name" value="FMN_dh"/>
    <property type="match status" value="1"/>
</dbReference>
<dbReference type="EC" id="5.3.3.2" evidence="11"/>
<comment type="cofactor">
    <cofactor evidence="1 11">
        <name>FMN</name>
        <dbReference type="ChEBI" id="CHEBI:58210"/>
    </cofactor>
</comment>
<evidence type="ECO:0000313" key="14">
    <source>
        <dbReference type="Proteomes" id="UP000617355"/>
    </source>
</evidence>
<dbReference type="InterPro" id="IPR011179">
    <property type="entry name" value="IPdP_isomerase"/>
</dbReference>
<keyword evidence="6 11" id="KW-0460">Magnesium</keyword>
<feature type="binding site" evidence="11">
    <location>
        <position position="193"/>
    </location>
    <ligand>
        <name>FMN</name>
        <dbReference type="ChEBI" id="CHEBI:58210"/>
    </ligand>
</feature>
<evidence type="ECO:0000256" key="1">
    <source>
        <dbReference type="ARBA" id="ARBA00001917"/>
    </source>
</evidence>
<feature type="binding site" evidence="11">
    <location>
        <position position="66"/>
    </location>
    <ligand>
        <name>FMN</name>
        <dbReference type="ChEBI" id="CHEBI:58210"/>
    </ligand>
</feature>
<comment type="cofactor">
    <cofactor evidence="11">
        <name>NADPH</name>
        <dbReference type="ChEBI" id="CHEBI:57783"/>
    </cofactor>
</comment>
<dbReference type="PANTHER" id="PTHR43665">
    <property type="entry name" value="ISOPENTENYL-DIPHOSPHATE DELTA-ISOMERASE"/>
    <property type="match status" value="1"/>
</dbReference>
<evidence type="ECO:0000256" key="6">
    <source>
        <dbReference type="ARBA" id="ARBA00022842"/>
    </source>
</evidence>
<name>A0ABQ1QRX9_9RHOB</name>
<comment type="function">
    <text evidence="11">Involved in the biosynthesis of isoprenoids. Catalyzes the 1,3-allylic rearrangement of the homoallylic substrate isopentenyl (IPP) to its allylic isomer, dimethylallyl diphosphate (DMAPP).</text>
</comment>
<dbReference type="CDD" id="cd02811">
    <property type="entry name" value="IDI-2_FMN"/>
    <property type="match status" value="1"/>
</dbReference>
<evidence type="ECO:0000256" key="9">
    <source>
        <dbReference type="ARBA" id="ARBA00023235"/>
    </source>
</evidence>
<organism evidence="13 14">
    <name type="scientific">Sinisalibacter lacisalsi</name>
    <dbReference type="NCBI Taxonomy" id="1526570"/>
    <lineage>
        <taxon>Bacteria</taxon>
        <taxon>Pseudomonadati</taxon>
        <taxon>Pseudomonadota</taxon>
        <taxon>Alphaproteobacteria</taxon>
        <taxon>Rhodobacterales</taxon>
        <taxon>Roseobacteraceae</taxon>
        <taxon>Sinisalibacter</taxon>
    </lineage>
</organism>
<evidence type="ECO:0000256" key="4">
    <source>
        <dbReference type="ARBA" id="ARBA00022643"/>
    </source>
</evidence>
<feature type="binding site" evidence="11">
    <location>
        <position position="162"/>
    </location>
    <ligand>
        <name>Mg(2+)</name>
        <dbReference type="ChEBI" id="CHEBI:18420"/>
    </ligand>
</feature>
<feature type="binding site" evidence="11">
    <location>
        <begin position="8"/>
        <end position="9"/>
    </location>
    <ligand>
        <name>substrate</name>
    </ligand>
</feature>
<evidence type="ECO:0000256" key="10">
    <source>
        <dbReference type="ARBA" id="ARBA00025810"/>
    </source>
</evidence>
<feature type="binding site" evidence="11">
    <location>
        <position position="126"/>
    </location>
    <ligand>
        <name>FMN</name>
        <dbReference type="ChEBI" id="CHEBI:58210"/>
    </ligand>
</feature>
<evidence type="ECO:0000256" key="7">
    <source>
        <dbReference type="ARBA" id="ARBA00022857"/>
    </source>
</evidence>
<comment type="caution">
    <text evidence="11">Lacks conserved residue(s) required for the propagation of feature annotation.</text>
</comment>
<accession>A0ABQ1QRX9</accession>
<dbReference type="EMBL" id="BMGI01000004">
    <property type="protein sequence ID" value="GGD39438.1"/>
    <property type="molecule type" value="Genomic_DNA"/>
</dbReference>
<dbReference type="Proteomes" id="UP000617355">
    <property type="component" value="Unassembled WGS sequence"/>
</dbReference>
<sequence>MGNHHVERKEDHIRIVLDRKSSQSALTTGLETVRFLHNALPDLDLGEIDLSCTLAGRRIAAPVLVSSMTGGPVRTAEINHNIAAACQALGLPFGVGSQRVALDHGGMAGLGPELRRIAPDVPIFGNLGAAQLRGDDAFDMARRAVEMIGADALFIHLNPLQEAIQPEGDRNWRGLFDRIAALAETLGVPVAVKEVGFGLSASLCRRLHEAGVQILDVAGAGGTNWARVEAARATPDRHALGATFADWGIPTAQAIRQARAAVPGATIIGSGGLSSGLDVARAIRLGADIGAIAAGVLKDAIASQGDLEARLSAVVEELRITCFCTGSADLDALRRADLMPDQLPPT</sequence>
<dbReference type="InterPro" id="IPR013785">
    <property type="entry name" value="Aldolase_TIM"/>
</dbReference>
<feature type="binding site" evidence="11">
    <location>
        <position position="97"/>
    </location>
    <ligand>
        <name>FMN</name>
        <dbReference type="ChEBI" id="CHEBI:58210"/>
    </ligand>
</feature>
<keyword evidence="2 11" id="KW-0963">Cytoplasm</keyword>
<protein>
    <recommendedName>
        <fullName evidence="11">Isopentenyl-diphosphate delta-isomerase</fullName>
        <shortName evidence="11">IPP isomerase</shortName>
        <ecNumber evidence="11">5.3.3.2</ecNumber>
    </recommendedName>
    <alternativeName>
        <fullName evidence="11">Isopentenyl diphosphate:dimethylallyl diphosphate isomerase</fullName>
    </alternativeName>
    <alternativeName>
        <fullName evidence="11">Isopentenyl pyrophosphate isomerase</fullName>
    </alternativeName>
    <alternativeName>
        <fullName evidence="11">Type 2 isopentenyl diphosphate isomerase</fullName>
        <shortName evidence="11">IDI-2</shortName>
    </alternativeName>
</protein>
<keyword evidence="5 11" id="KW-0479">Metal-binding</keyword>
<evidence type="ECO:0000256" key="5">
    <source>
        <dbReference type="ARBA" id="ARBA00022723"/>
    </source>
</evidence>